<keyword evidence="11" id="KW-1185">Reference proteome</keyword>
<dbReference type="FunFam" id="3.30.160.60:FF:000432">
    <property type="entry name" value="zinc finger protein Gfi-1b isoform X1"/>
    <property type="match status" value="1"/>
</dbReference>
<dbReference type="InterPro" id="IPR036236">
    <property type="entry name" value="Znf_C2H2_sf"/>
</dbReference>
<dbReference type="SUPFAM" id="SSF57667">
    <property type="entry name" value="beta-beta-alpha zinc fingers"/>
    <property type="match status" value="2"/>
</dbReference>
<reference evidence="10" key="1">
    <citation type="submission" date="2021-06" db="EMBL/GenBank/DDBJ databases">
        <authorList>
            <consortium name="Wellcome Sanger Institute Data Sharing"/>
        </authorList>
    </citation>
    <scope>NUCLEOTIDE SEQUENCE [LARGE SCALE GENOMIC DNA]</scope>
</reference>
<evidence type="ECO:0000313" key="11">
    <source>
        <dbReference type="Proteomes" id="UP000694620"/>
    </source>
</evidence>
<protein>
    <submittedName>
        <fullName evidence="10">Growth factor independent 1A transcription repressor b</fullName>
    </submittedName>
</protein>
<keyword evidence="5" id="KW-0862">Zinc</keyword>
<dbReference type="Pfam" id="PF00096">
    <property type="entry name" value="zf-C2H2"/>
    <property type="match status" value="1"/>
</dbReference>
<comment type="subcellular location">
    <subcellularLocation>
        <location evidence="1">Nucleus</location>
    </subcellularLocation>
</comment>
<dbReference type="GO" id="GO:0000981">
    <property type="term" value="F:DNA-binding transcription factor activity, RNA polymerase II-specific"/>
    <property type="evidence" value="ECO:0007669"/>
    <property type="project" value="TreeGrafter"/>
</dbReference>
<keyword evidence="3" id="KW-0677">Repeat</keyword>
<evidence type="ECO:0000256" key="6">
    <source>
        <dbReference type="ARBA" id="ARBA00023242"/>
    </source>
</evidence>
<evidence type="ECO:0000256" key="3">
    <source>
        <dbReference type="ARBA" id="ARBA00022737"/>
    </source>
</evidence>
<reference evidence="10" key="3">
    <citation type="submission" date="2025-09" db="UniProtKB">
        <authorList>
            <consortium name="Ensembl"/>
        </authorList>
    </citation>
    <scope>IDENTIFICATION</scope>
</reference>
<dbReference type="Gene3D" id="3.30.160.60">
    <property type="entry name" value="Classic Zinc Finger"/>
    <property type="match status" value="3"/>
</dbReference>
<organism evidence="10 11">
    <name type="scientific">Erpetoichthys calabaricus</name>
    <name type="common">Rope fish</name>
    <name type="synonym">Calamoichthys calabaricus</name>
    <dbReference type="NCBI Taxonomy" id="27687"/>
    <lineage>
        <taxon>Eukaryota</taxon>
        <taxon>Metazoa</taxon>
        <taxon>Chordata</taxon>
        <taxon>Craniata</taxon>
        <taxon>Vertebrata</taxon>
        <taxon>Euteleostomi</taxon>
        <taxon>Actinopterygii</taxon>
        <taxon>Polypteriformes</taxon>
        <taxon>Polypteridae</taxon>
        <taxon>Erpetoichthys</taxon>
    </lineage>
</organism>
<dbReference type="Pfam" id="PF13912">
    <property type="entry name" value="zf-C2H2_6"/>
    <property type="match status" value="1"/>
</dbReference>
<dbReference type="Ensembl" id="ENSECRT00000034720.1">
    <property type="protein sequence ID" value="ENSECRP00000033986.1"/>
    <property type="gene ID" value="ENSECRG00000022963.1"/>
</dbReference>
<dbReference type="PANTHER" id="PTHR24381">
    <property type="entry name" value="ZINC FINGER PROTEIN"/>
    <property type="match status" value="1"/>
</dbReference>
<feature type="region of interest" description="Disordered" evidence="8">
    <location>
        <begin position="1"/>
        <end position="86"/>
    </location>
</feature>
<keyword evidence="2" id="KW-0479">Metal-binding</keyword>
<keyword evidence="4 7" id="KW-0863">Zinc-finger</keyword>
<accession>A0A8C4TNV9</accession>
<dbReference type="GeneTree" id="ENSGT00940000156166"/>
<dbReference type="InterPro" id="IPR013087">
    <property type="entry name" value="Znf_C2H2_type"/>
</dbReference>
<dbReference type="SMART" id="SM00355">
    <property type="entry name" value="ZnF_C2H2"/>
    <property type="match status" value="2"/>
</dbReference>
<feature type="compositionally biased region" description="Basic and acidic residues" evidence="8">
    <location>
        <begin position="25"/>
        <end position="37"/>
    </location>
</feature>
<feature type="domain" description="C2H2-type" evidence="9">
    <location>
        <begin position="231"/>
        <end position="258"/>
    </location>
</feature>
<feature type="compositionally biased region" description="Polar residues" evidence="8">
    <location>
        <begin position="1"/>
        <end position="11"/>
    </location>
</feature>
<dbReference type="PROSITE" id="PS00028">
    <property type="entry name" value="ZINC_FINGER_C2H2_1"/>
    <property type="match status" value="2"/>
</dbReference>
<dbReference type="PROSITE" id="PS50157">
    <property type="entry name" value="ZINC_FINGER_C2H2_2"/>
    <property type="match status" value="2"/>
</dbReference>
<dbReference type="GO" id="GO:0000977">
    <property type="term" value="F:RNA polymerase II transcription regulatory region sequence-specific DNA binding"/>
    <property type="evidence" value="ECO:0007669"/>
    <property type="project" value="TreeGrafter"/>
</dbReference>
<evidence type="ECO:0000256" key="8">
    <source>
        <dbReference type="SAM" id="MobiDB-lite"/>
    </source>
</evidence>
<dbReference type="Proteomes" id="UP000694620">
    <property type="component" value="Chromosome 10"/>
</dbReference>
<evidence type="ECO:0000259" key="9">
    <source>
        <dbReference type="PROSITE" id="PS50157"/>
    </source>
</evidence>
<evidence type="ECO:0000256" key="5">
    <source>
        <dbReference type="ARBA" id="ARBA00022833"/>
    </source>
</evidence>
<feature type="domain" description="C2H2-type" evidence="9">
    <location>
        <begin position="259"/>
        <end position="285"/>
    </location>
</feature>
<sequence length="285" mass="31790">LPPSPDMQTAESRGPAASPWSSSHLNDRLSPESDLIQRTKHSSKSPNSCKGSVSDRSSDYEDYWRPPSPSASPESEKSLSPSVDESHPFAIPYRPYTWSSYPGSELRHLVQGPDSTLFVDTGSTMGLYNDYSSAGNLFDHSTSAALYTDPRGHNIQDKVPEIKEESENKTNCFYLRSHSGTRPFACEIYGKTFGHAVSLEQHKATVYTMTKWHIYLNFNRIIPFAVGEKPHKCQVCGKAFSQTSNLITHSCKHTGFKPFGCDLCGKGFQRKVGLRKHKETQHGLK</sequence>
<dbReference type="AlphaFoldDB" id="A0A8C4TNV9"/>
<feature type="compositionally biased region" description="Polar residues" evidence="8">
    <location>
        <begin position="44"/>
        <end position="55"/>
    </location>
</feature>
<name>A0A8C4TNV9_ERPCA</name>
<dbReference type="GO" id="GO:0008270">
    <property type="term" value="F:zinc ion binding"/>
    <property type="evidence" value="ECO:0007669"/>
    <property type="project" value="UniProtKB-KW"/>
</dbReference>
<evidence type="ECO:0000256" key="2">
    <source>
        <dbReference type="ARBA" id="ARBA00022723"/>
    </source>
</evidence>
<proteinExistence type="predicted"/>
<evidence type="ECO:0000256" key="1">
    <source>
        <dbReference type="ARBA" id="ARBA00004123"/>
    </source>
</evidence>
<keyword evidence="6" id="KW-0539">Nucleus</keyword>
<evidence type="ECO:0000256" key="7">
    <source>
        <dbReference type="PROSITE-ProRule" id="PRU00042"/>
    </source>
</evidence>
<dbReference type="GO" id="GO:0005634">
    <property type="term" value="C:nucleus"/>
    <property type="evidence" value="ECO:0007669"/>
    <property type="project" value="UniProtKB-SubCell"/>
</dbReference>
<dbReference type="FunFam" id="3.30.160.60:FF:000148">
    <property type="entry name" value="zinc finger protein Gfi-1"/>
    <property type="match status" value="1"/>
</dbReference>
<evidence type="ECO:0000313" key="10">
    <source>
        <dbReference type="Ensembl" id="ENSECRP00000033986.1"/>
    </source>
</evidence>
<evidence type="ECO:0000256" key="4">
    <source>
        <dbReference type="ARBA" id="ARBA00022771"/>
    </source>
</evidence>
<dbReference type="PANTHER" id="PTHR24381:SF450">
    <property type="entry name" value="GASTRULA ZINC FINGER PROTEIN XLCGF26.1-LIKE-RELATED"/>
    <property type="match status" value="1"/>
</dbReference>
<reference evidence="10" key="2">
    <citation type="submission" date="2025-08" db="UniProtKB">
        <authorList>
            <consortium name="Ensembl"/>
        </authorList>
    </citation>
    <scope>IDENTIFICATION</scope>
</reference>